<proteinExistence type="predicted"/>
<evidence type="ECO:0000313" key="5">
    <source>
        <dbReference type="Proteomes" id="UP000002027"/>
    </source>
</evidence>
<dbReference type="STRING" id="479434.Sthe_2389"/>
<dbReference type="PROSITE" id="PS51682">
    <property type="entry name" value="SAM_OMT_I"/>
    <property type="match status" value="1"/>
</dbReference>
<evidence type="ECO:0000256" key="3">
    <source>
        <dbReference type="ARBA" id="ARBA00022691"/>
    </source>
</evidence>
<dbReference type="RefSeq" id="WP_012872847.1">
    <property type="nucleotide sequence ID" value="NC_013523.1"/>
</dbReference>
<reference evidence="4 5" key="2">
    <citation type="journal article" date="2010" name="Stand. Genomic Sci.">
        <title>Complete genome sequence of Desulfohalobium retbaense type strain (HR(100)).</title>
        <authorList>
            <person name="Spring S."/>
            <person name="Nolan M."/>
            <person name="Lapidus A."/>
            <person name="Glavina Del Rio T."/>
            <person name="Copeland A."/>
            <person name="Tice H."/>
            <person name="Cheng J.F."/>
            <person name="Lucas S."/>
            <person name="Land M."/>
            <person name="Chen F."/>
            <person name="Bruce D."/>
            <person name="Goodwin L."/>
            <person name="Pitluck S."/>
            <person name="Ivanova N."/>
            <person name="Mavromatis K."/>
            <person name="Mikhailova N."/>
            <person name="Pati A."/>
            <person name="Chen A."/>
            <person name="Palaniappan K."/>
            <person name="Hauser L."/>
            <person name="Chang Y.J."/>
            <person name="Jeffries C.D."/>
            <person name="Munk C."/>
            <person name="Kiss H."/>
            <person name="Chain P."/>
            <person name="Han C."/>
            <person name="Brettin T."/>
            <person name="Detter J.C."/>
            <person name="Schuler E."/>
            <person name="Goker M."/>
            <person name="Rohde M."/>
            <person name="Bristow J."/>
            <person name="Eisen J.A."/>
            <person name="Markowitz V."/>
            <person name="Hugenholtz P."/>
            <person name="Kyrpides N.C."/>
            <person name="Klenk H.P."/>
        </authorList>
    </citation>
    <scope>NUCLEOTIDE SEQUENCE [LARGE SCALE GENOMIC DNA]</scope>
    <source>
        <strain evidence="5">ATCC 49802 / DSM 20745 / S 6022</strain>
    </source>
</reference>
<dbReference type="CDD" id="cd02440">
    <property type="entry name" value="AdoMet_MTases"/>
    <property type="match status" value="1"/>
</dbReference>
<keyword evidence="1 4" id="KW-0489">Methyltransferase</keyword>
<dbReference type="InterPro" id="IPR002935">
    <property type="entry name" value="SAM_O-MeTrfase"/>
</dbReference>
<protein>
    <submittedName>
        <fullName evidence="4">O-methyltransferase family 3</fullName>
    </submittedName>
</protein>
<dbReference type="SUPFAM" id="SSF53335">
    <property type="entry name" value="S-adenosyl-L-methionine-dependent methyltransferases"/>
    <property type="match status" value="1"/>
</dbReference>
<evidence type="ECO:0000256" key="2">
    <source>
        <dbReference type="ARBA" id="ARBA00022679"/>
    </source>
</evidence>
<dbReference type="InterPro" id="IPR029063">
    <property type="entry name" value="SAM-dependent_MTases_sf"/>
</dbReference>
<dbReference type="AlphaFoldDB" id="D1C7G0"/>
<dbReference type="PANTHER" id="PTHR43167">
    <property type="entry name" value="PUTATIVE (AFU_ORTHOLOGUE AFUA_6G01830)-RELATED"/>
    <property type="match status" value="1"/>
</dbReference>
<dbReference type="Proteomes" id="UP000002027">
    <property type="component" value="Chromosome 1"/>
</dbReference>
<dbReference type="InParanoid" id="D1C7G0"/>
<keyword evidence="5" id="KW-1185">Reference proteome</keyword>
<dbReference type="KEGG" id="sti:Sthe_2389"/>
<name>D1C7G0_SPHTD</name>
<keyword evidence="2 4" id="KW-0808">Transferase</keyword>
<dbReference type="Gene3D" id="3.40.50.150">
    <property type="entry name" value="Vaccinia Virus protein VP39"/>
    <property type="match status" value="1"/>
</dbReference>
<dbReference type="EMBL" id="CP001823">
    <property type="protein sequence ID" value="ACZ39806.1"/>
    <property type="molecule type" value="Genomic_DNA"/>
</dbReference>
<evidence type="ECO:0000256" key="1">
    <source>
        <dbReference type="ARBA" id="ARBA00022603"/>
    </source>
</evidence>
<dbReference type="Pfam" id="PF01596">
    <property type="entry name" value="Methyltransf_3"/>
    <property type="match status" value="1"/>
</dbReference>
<keyword evidence="3" id="KW-0949">S-adenosyl-L-methionine</keyword>
<organism evidence="4 5">
    <name type="scientific">Sphaerobacter thermophilus (strain ATCC 49802 / DSM 20745 / KCCM 41009 / NCIMB 13125 / S 6022)</name>
    <dbReference type="NCBI Taxonomy" id="479434"/>
    <lineage>
        <taxon>Bacteria</taxon>
        <taxon>Pseudomonadati</taxon>
        <taxon>Thermomicrobiota</taxon>
        <taxon>Thermomicrobia</taxon>
        <taxon>Sphaerobacterales</taxon>
        <taxon>Sphaerobacterineae</taxon>
        <taxon>Sphaerobacteraceae</taxon>
        <taxon>Sphaerobacter</taxon>
    </lineage>
</organism>
<accession>D1C7G0</accession>
<dbReference type="eggNOG" id="COG4122">
    <property type="taxonomic scope" value="Bacteria"/>
</dbReference>
<reference evidence="5" key="1">
    <citation type="submission" date="2009-11" db="EMBL/GenBank/DDBJ databases">
        <title>The complete chromosome 1 of Sphaerobacter thermophilus DSM 20745.</title>
        <authorList>
            <person name="Lucas S."/>
            <person name="Copeland A."/>
            <person name="Lapidus A."/>
            <person name="Glavina del Rio T."/>
            <person name="Dalin E."/>
            <person name="Tice H."/>
            <person name="Bruce D."/>
            <person name="Goodwin L."/>
            <person name="Pitluck S."/>
            <person name="Kyrpides N."/>
            <person name="Mavromatis K."/>
            <person name="Ivanova N."/>
            <person name="Mikhailova N."/>
            <person name="LaButti K.M."/>
            <person name="Clum A."/>
            <person name="Sun H.I."/>
            <person name="Brettin T."/>
            <person name="Detter J.C."/>
            <person name="Han C."/>
            <person name="Larimer F."/>
            <person name="Land M."/>
            <person name="Hauser L."/>
            <person name="Markowitz V."/>
            <person name="Cheng J.F."/>
            <person name="Hugenholtz P."/>
            <person name="Woyke T."/>
            <person name="Wu D."/>
            <person name="Steenblock K."/>
            <person name="Schneider S."/>
            <person name="Pukall R."/>
            <person name="Goeker M."/>
            <person name="Klenk H.P."/>
            <person name="Eisen J.A."/>
        </authorList>
    </citation>
    <scope>NUCLEOTIDE SEQUENCE [LARGE SCALE GENOMIC DNA]</scope>
    <source>
        <strain evidence="5">ATCC 49802 / DSM 20745 / S 6022</strain>
    </source>
</reference>
<evidence type="ECO:0000313" key="4">
    <source>
        <dbReference type="EMBL" id="ACZ39806.1"/>
    </source>
</evidence>
<dbReference type="GO" id="GO:0008171">
    <property type="term" value="F:O-methyltransferase activity"/>
    <property type="evidence" value="ECO:0007669"/>
    <property type="project" value="InterPro"/>
</dbReference>
<gene>
    <name evidence="4" type="ordered locus">Sthe_2389</name>
</gene>
<dbReference type="HOGENOM" id="CLU_067676_8_0_0"/>
<dbReference type="PANTHER" id="PTHR43167:SF1">
    <property type="entry name" value="PUTATIVE (AFU_ORTHOLOGUE AFUA_6G01830)-RELATED"/>
    <property type="match status" value="1"/>
</dbReference>
<dbReference type="GO" id="GO:0032259">
    <property type="term" value="P:methylation"/>
    <property type="evidence" value="ECO:0007669"/>
    <property type="project" value="UniProtKB-KW"/>
</dbReference>
<dbReference type="FunCoup" id="D1C7G0">
    <property type="interactions" value="290"/>
</dbReference>
<sequence>MSGMDERARLMDYVEKLVPERPPEMQEMEAYAAEHRFPIIGAPAGYLCYQIARIAGARRIFELGSGYGYSTAWFARAVQENGGGEVYHVVWDEELSQRARGHLERLGYGDIVRYRVGEAVQALRETEGPFDLIFNDINKEGYPASLDVIEEKLRPGGVLIIDNMLWGGRIFDEADRSPATEGVREATRRLTTDPRWITTLIPIHDGLVIAYRR</sequence>